<evidence type="ECO:0000256" key="11">
    <source>
        <dbReference type="ARBA" id="ARBA00023211"/>
    </source>
</evidence>
<feature type="binding site" evidence="12">
    <location>
        <position position="13"/>
    </location>
    <ligand>
        <name>a divalent metal cation</name>
        <dbReference type="ChEBI" id="CHEBI:60240"/>
    </ligand>
</feature>
<evidence type="ECO:0000256" key="5">
    <source>
        <dbReference type="ARBA" id="ARBA00007383"/>
    </source>
</evidence>
<comment type="function">
    <text evidence="3 13">Endonuclease that specifically degrades the RNA of RNA-DNA hybrids.</text>
</comment>
<dbReference type="CDD" id="cd07182">
    <property type="entry name" value="RNase_HII_bacteria_HII_like"/>
    <property type="match status" value="1"/>
</dbReference>
<comment type="cofactor">
    <cofactor evidence="2">
        <name>Mg(2+)</name>
        <dbReference type="ChEBI" id="CHEBI:18420"/>
    </cofactor>
</comment>
<evidence type="ECO:0000256" key="1">
    <source>
        <dbReference type="ARBA" id="ARBA00000077"/>
    </source>
</evidence>
<dbReference type="Pfam" id="PF01351">
    <property type="entry name" value="RNase_HII"/>
    <property type="match status" value="1"/>
</dbReference>
<comment type="subcellular location">
    <subcellularLocation>
        <location evidence="4">Cytoplasm</location>
    </subcellularLocation>
</comment>
<protein>
    <recommendedName>
        <fullName evidence="13">Ribonuclease</fullName>
        <ecNumber evidence="13">3.1.26.4</ecNumber>
    </recommendedName>
</protein>
<dbReference type="InterPro" id="IPR001352">
    <property type="entry name" value="RNase_HII/HIII"/>
</dbReference>
<proteinExistence type="inferred from homology"/>
<dbReference type="SUPFAM" id="SSF53098">
    <property type="entry name" value="Ribonuclease H-like"/>
    <property type="match status" value="1"/>
</dbReference>
<dbReference type="Gene3D" id="3.30.420.10">
    <property type="entry name" value="Ribonuclease H-like superfamily/Ribonuclease H"/>
    <property type="match status" value="1"/>
</dbReference>
<dbReference type="GO" id="GO:0043137">
    <property type="term" value="P:DNA replication, removal of RNA primer"/>
    <property type="evidence" value="ECO:0007669"/>
    <property type="project" value="TreeGrafter"/>
</dbReference>
<dbReference type="Proteomes" id="UP000177029">
    <property type="component" value="Unassembled WGS sequence"/>
</dbReference>
<evidence type="ECO:0000256" key="7">
    <source>
        <dbReference type="ARBA" id="ARBA00022722"/>
    </source>
</evidence>
<evidence type="ECO:0000256" key="10">
    <source>
        <dbReference type="ARBA" id="ARBA00022801"/>
    </source>
</evidence>
<dbReference type="GO" id="GO:0032299">
    <property type="term" value="C:ribonuclease H2 complex"/>
    <property type="evidence" value="ECO:0007669"/>
    <property type="project" value="TreeGrafter"/>
</dbReference>
<comment type="cofactor">
    <cofactor evidence="12">
        <name>Mn(2+)</name>
        <dbReference type="ChEBI" id="CHEBI:29035"/>
    </cofactor>
    <cofactor evidence="12">
        <name>Mg(2+)</name>
        <dbReference type="ChEBI" id="CHEBI:18420"/>
    </cofactor>
    <text evidence="12">Manganese or magnesium. Binds 1 divalent metal ion per monomer in the absence of substrate. May bind a second metal ion after substrate binding.</text>
</comment>
<dbReference type="EMBL" id="MGIP01000011">
    <property type="protein sequence ID" value="OGM91277.1"/>
    <property type="molecule type" value="Genomic_DNA"/>
</dbReference>
<comment type="catalytic activity">
    <reaction evidence="1 12 13">
        <text>Endonucleolytic cleavage to 5'-phosphomonoester.</text>
        <dbReference type="EC" id="3.1.26.4"/>
    </reaction>
</comment>
<dbReference type="EC" id="3.1.26.4" evidence="13"/>
<feature type="binding site" evidence="12">
    <location>
        <position position="142"/>
    </location>
    <ligand>
        <name>a divalent metal cation</name>
        <dbReference type="ChEBI" id="CHEBI:60240"/>
    </ligand>
</feature>
<keyword evidence="8 12" id="KW-0479">Metal-binding</keyword>
<feature type="binding site" evidence="12">
    <location>
        <position position="12"/>
    </location>
    <ligand>
        <name>a divalent metal cation</name>
        <dbReference type="ChEBI" id="CHEBI:60240"/>
    </ligand>
</feature>
<dbReference type="InterPro" id="IPR022898">
    <property type="entry name" value="RNase_HII"/>
</dbReference>
<dbReference type="GO" id="GO:0003723">
    <property type="term" value="F:RNA binding"/>
    <property type="evidence" value="ECO:0007669"/>
    <property type="project" value="UniProtKB-UniRule"/>
</dbReference>
<dbReference type="PANTHER" id="PTHR10954:SF18">
    <property type="entry name" value="RIBONUCLEASE HII"/>
    <property type="match status" value="1"/>
</dbReference>
<gene>
    <name evidence="15" type="ORF">A2755_02675</name>
</gene>
<evidence type="ECO:0000256" key="4">
    <source>
        <dbReference type="ARBA" id="ARBA00004496"/>
    </source>
</evidence>
<evidence type="ECO:0000256" key="12">
    <source>
        <dbReference type="PROSITE-ProRule" id="PRU01319"/>
    </source>
</evidence>
<evidence type="ECO:0000256" key="3">
    <source>
        <dbReference type="ARBA" id="ARBA00004065"/>
    </source>
</evidence>
<dbReference type="GO" id="GO:0006298">
    <property type="term" value="P:mismatch repair"/>
    <property type="evidence" value="ECO:0007669"/>
    <property type="project" value="TreeGrafter"/>
</dbReference>
<evidence type="ECO:0000256" key="9">
    <source>
        <dbReference type="ARBA" id="ARBA00022759"/>
    </source>
</evidence>
<evidence type="ECO:0000313" key="16">
    <source>
        <dbReference type="Proteomes" id="UP000177029"/>
    </source>
</evidence>
<dbReference type="InterPro" id="IPR036397">
    <property type="entry name" value="RNaseH_sf"/>
</dbReference>
<dbReference type="GO" id="GO:0004523">
    <property type="term" value="F:RNA-DNA hybrid ribonuclease activity"/>
    <property type="evidence" value="ECO:0007669"/>
    <property type="project" value="UniProtKB-UniRule"/>
</dbReference>
<reference evidence="15 16" key="1">
    <citation type="journal article" date="2016" name="Nat. Commun.">
        <title>Thousands of microbial genomes shed light on interconnected biogeochemical processes in an aquifer system.</title>
        <authorList>
            <person name="Anantharaman K."/>
            <person name="Brown C.T."/>
            <person name="Hug L.A."/>
            <person name="Sharon I."/>
            <person name="Castelle C.J."/>
            <person name="Probst A.J."/>
            <person name="Thomas B.C."/>
            <person name="Singh A."/>
            <person name="Wilkins M.J."/>
            <person name="Karaoz U."/>
            <person name="Brodie E.L."/>
            <person name="Williams K.H."/>
            <person name="Hubbard S.S."/>
            <person name="Banfield J.F."/>
        </authorList>
    </citation>
    <scope>NUCLEOTIDE SEQUENCE [LARGE SCALE GENOMIC DNA]</scope>
</reference>
<keyword evidence="10 12" id="KW-0378">Hydrolase</keyword>
<dbReference type="InterPro" id="IPR012337">
    <property type="entry name" value="RNaseH-like_sf"/>
</dbReference>
<dbReference type="GO" id="GO:0046872">
    <property type="term" value="F:metal ion binding"/>
    <property type="evidence" value="ECO:0007669"/>
    <property type="project" value="UniProtKB-KW"/>
</dbReference>
<dbReference type="AlphaFoldDB" id="A0A1F8DRK9"/>
<evidence type="ECO:0000259" key="14">
    <source>
        <dbReference type="PROSITE" id="PS51975"/>
    </source>
</evidence>
<keyword evidence="6" id="KW-0963">Cytoplasm</keyword>
<keyword evidence="9 12" id="KW-0255">Endonuclease</keyword>
<name>A0A1F8DRK9_9BACT</name>
<organism evidence="15 16">
    <name type="scientific">Candidatus Wolfebacteria bacterium RIFCSPHIGHO2_01_FULL_48_22</name>
    <dbReference type="NCBI Taxonomy" id="1802555"/>
    <lineage>
        <taxon>Bacteria</taxon>
        <taxon>Candidatus Wolfeibacteriota</taxon>
    </lineage>
</organism>
<dbReference type="InterPro" id="IPR024567">
    <property type="entry name" value="RNase_HII/HIII_dom"/>
</dbReference>
<dbReference type="GO" id="GO:0005737">
    <property type="term" value="C:cytoplasm"/>
    <property type="evidence" value="ECO:0007669"/>
    <property type="project" value="UniProtKB-SubCell"/>
</dbReference>
<accession>A0A1F8DRK9</accession>
<evidence type="ECO:0000256" key="8">
    <source>
        <dbReference type="ARBA" id="ARBA00022723"/>
    </source>
</evidence>
<keyword evidence="7 12" id="KW-0540">Nuclease</keyword>
<evidence type="ECO:0000256" key="2">
    <source>
        <dbReference type="ARBA" id="ARBA00001946"/>
    </source>
</evidence>
<sequence>MKRKFDCTIGIDEVGRGPLAGPVCVCAVALSKEKEMRLLRCARSKNEKRKFADSKKLTAIQREYWAVWRQREQVPFALSYVRPATIDKMRIHHAVNRAAQRAYHKVLAELRREVRKPRFGTVSSTAPNLTNSAHNESRVIADAGIKVNAPNFKSFPKADETVPAVALASIIAKLHRDRYMSRLHKKHPAYGFVVNKGYGTRGHTAALIKHGPSTAHRLTFIRNYTTLKKK</sequence>
<evidence type="ECO:0000313" key="15">
    <source>
        <dbReference type="EMBL" id="OGM91277.1"/>
    </source>
</evidence>
<dbReference type="STRING" id="1802555.A2755_02675"/>
<keyword evidence="11" id="KW-0464">Manganese</keyword>
<feature type="domain" description="RNase H type-2" evidence="14">
    <location>
        <begin position="6"/>
        <end position="230"/>
    </location>
</feature>
<dbReference type="PROSITE" id="PS51975">
    <property type="entry name" value="RNASE_H_2"/>
    <property type="match status" value="1"/>
</dbReference>
<evidence type="ECO:0000256" key="6">
    <source>
        <dbReference type="ARBA" id="ARBA00022490"/>
    </source>
</evidence>
<evidence type="ECO:0000256" key="13">
    <source>
        <dbReference type="RuleBase" id="RU003515"/>
    </source>
</evidence>
<dbReference type="PANTHER" id="PTHR10954">
    <property type="entry name" value="RIBONUCLEASE H2 SUBUNIT A"/>
    <property type="match status" value="1"/>
</dbReference>
<comment type="caution">
    <text evidence="15">The sequence shown here is derived from an EMBL/GenBank/DDBJ whole genome shotgun (WGS) entry which is preliminary data.</text>
</comment>
<comment type="similarity">
    <text evidence="5 13">Belongs to the RNase HII family.</text>
</comment>